<evidence type="ECO:0000256" key="6">
    <source>
        <dbReference type="SAM" id="MobiDB-lite"/>
    </source>
</evidence>
<evidence type="ECO:0000313" key="9">
    <source>
        <dbReference type="WBParaSite" id="Csp11.Scaffold613.g5939.t1"/>
    </source>
</evidence>
<evidence type="ECO:0000256" key="5">
    <source>
        <dbReference type="ARBA" id="ARBA00023242"/>
    </source>
</evidence>
<dbReference type="PROSITE" id="PS00032">
    <property type="entry name" value="ANTENNAPEDIA"/>
    <property type="match status" value="1"/>
</dbReference>
<keyword evidence="5" id="KW-0539">Nucleus</keyword>
<keyword evidence="3" id="KW-0238">DNA-binding</keyword>
<keyword evidence="4" id="KW-0371">Homeobox</keyword>
<keyword evidence="2" id="KW-0217">Developmental protein</keyword>
<evidence type="ECO:0000256" key="1">
    <source>
        <dbReference type="ARBA" id="ARBA00004123"/>
    </source>
</evidence>
<feature type="region of interest" description="Disordered" evidence="6">
    <location>
        <begin position="20"/>
        <end position="78"/>
    </location>
</feature>
<dbReference type="GO" id="GO:0003677">
    <property type="term" value="F:DNA binding"/>
    <property type="evidence" value="ECO:0007669"/>
    <property type="project" value="UniProtKB-KW"/>
</dbReference>
<evidence type="ECO:0000313" key="8">
    <source>
        <dbReference type="Proteomes" id="UP000095282"/>
    </source>
</evidence>
<dbReference type="GO" id="GO:0003700">
    <property type="term" value="F:DNA-binding transcription factor activity"/>
    <property type="evidence" value="ECO:0007669"/>
    <property type="project" value="InterPro"/>
</dbReference>
<protein>
    <submittedName>
        <fullName evidence="9">Secreted protein</fullName>
    </submittedName>
</protein>
<feature type="signal peptide" evidence="7">
    <location>
        <begin position="1"/>
        <end position="18"/>
    </location>
</feature>
<dbReference type="Proteomes" id="UP000095282">
    <property type="component" value="Unplaced"/>
</dbReference>
<dbReference type="eggNOG" id="KOG0489">
    <property type="taxonomic scope" value="Eukaryota"/>
</dbReference>
<organism evidence="8 9">
    <name type="scientific">Caenorhabditis tropicalis</name>
    <dbReference type="NCBI Taxonomy" id="1561998"/>
    <lineage>
        <taxon>Eukaryota</taxon>
        <taxon>Metazoa</taxon>
        <taxon>Ecdysozoa</taxon>
        <taxon>Nematoda</taxon>
        <taxon>Chromadorea</taxon>
        <taxon>Rhabditida</taxon>
        <taxon>Rhabditina</taxon>
        <taxon>Rhabditomorpha</taxon>
        <taxon>Rhabditoidea</taxon>
        <taxon>Rhabditidae</taxon>
        <taxon>Peloderinae</taxon>
        <taxon>Caenorhabditis</taxon>
    </lineage>
</organism>
<dbReference type="GO" id="GO:0005634">
    <property type="term" value="C:nucleus"/>
    <property type="evidence" value="ECO:0007669"/>
    <property type="project" value="UniProtKB-SubCell"/>
</dbReference>
<sequence length="78" mass="8765">MDFSLVLLSLCYNPSAIASTVSHSHHDWKHPDDDDDDKDDDKKDDDDMDKESGGGGAVYPWMTRVHSTTGKNRDYGSY</sequence>
<name>A0A1I7THC4_9PELO</name>
<feature type="compositionally biased region" description="Acidic residues" evidence="6">
    <location>
        <begin position="33"/>
        <end position="49"/>
    </location>
</feature>
<dbReference type="AlphaFoldDB" id="A0A1I7THC4"/>
<reference evidence="9" key="1">
    <citation type="submission" date="2016-11" db="UniProtKB">
        <authorList>
            <consortium name="WormBaseParasite"/>
        </authorList>
    </citation>
    <scope>IDENTIFICATION</scope>
</reference>
<accession>A0A1I7THC4</accession>
<comment type="subcellular location">
    <subcellularLocation>
        <location evidence="1">Nucleus</location>
    </subcellularLocation>
</comment>
<evidence type="ECO:0000256" key="7">
    <source>
        <dbReference type="SAM" id="SignalP"/>
    </source>
</evidence>
<keyword evidence="8" id="KW-1185">Reference proteome</keyword>
<keyword evidence="7" id="KW-0732">Signal</keyword>
<proteinExistence type="predicted"/>
<dbReference type="STRING" id="1561998.A0A1I7THC4"/>
<evidence type="ECO:0000256" key="3">
    <source>
        <dbReference type="ARBA" id="ARBA00023125"/>
    </source>
</evidence>
<dbReference type="WBParaSite" id="Csp11.Scaffold613.g5939.t1">
    <property type="protein sequence ID" value="Csp11.Scaffold613.g5939.t1"/>
    <property type="gene ID" value="Csp11.Scaffold613.g5939"/>
</dbReference>
<evidence type="ECO:0000256" key="2">
    <source>
        <dbReference type="ARBA" id="ARBA00022473"/>
    </source>
</evidence>
<evidence type="ECO:0000256" key="4">
    <source>
        <dbReference type="ARBA" id="ARBA00023155"/>
    </source>
</evidence>
<dbReference type="InterPro" id="IPR001827">
    <property type="entry name" value="Homeobox_Antennapedia_CS"/>
</dbReference>
<feature type="chain" id="PRO_5009307539" evidence="7">
    <location>
        <begin position="19"/>
        <end position="78"/>
    </location>
</feature>